<dbReference type="InterPro" id="IPR050643">
    <property type="entry name" value="Periplasmic_pilus_chap"/>
</dbReference>
<organism evidence="7 8">
    <name type="scientific">Photobacterium damsela subsp. piscicida</name>
    <name type="common">Pasteurella piscicida</name>
    <dbReference type="NCBI Taxonomy" id="38294"/>
    <lineage>
        <taxon>Bacteria</taxon>
        <taxon>Pseudomonadati</taxon>
        <taxon>Pseudomonadota</taxon>
        <taxon>Gammaproteobacteria</taxon>
        <taxon>Vibrionales</taxon>
        <taxon>Vibrionaceae</taxon>
        <taxon>Photobacterium</taxon>
    </lineage>
</organism>
<dbReference type="GO" id="GO:0071555">
    <property type="term" value="P:cell wall organization"/>
    <property type="evidence" value="ECO:0007669"/>
    <property type="project" value="InterPro"/>
</dbReference>
<evidence type="ECO:0000313" key="7">
    <source>
        <dbReference type="EMBL" id="QOD59029.1"/>
    </source>
</evidence>
<keyword evidence="4" id="KW-0574">Periplasm</keyword>
<dbReference type="PANTHER" id="PTHR30251">
    <property type="entry name" value="PILUS ASSEMBLY CHAPERONE"/>
    <property type="match status" value="1"/>
</dbReference>
<keyword evidence="5" id="KW-0143">Chaperone</keyword>
<dbReference type="Pfam" id="PF00345">
    <property type="entry name" value="PapD_N"/>
    <property type="match status" value="1"/>
</dbReference>
<dbReference type="InterPro" id="IPR036316">
    <property type="entry name" value="Pili_assmbl_chap_C_dom_sf"/>
</dbReference>
<comment type="subcellular location">
    <subcellularLocation>
        <location evidence="1">Periplasm</location>
    </subcellularLocation>
</comment>
<dbReference type="EMBL" id="CP061857">
    <property type="protein sequence ID" value="QOD59029.1"/>
    <property type="molecule type" value="Genomic_DNA"/>
</dbReference>
<feature type="domain" description="Pili assembly chaperone N-terminal" evidence="6">
    <location>
        <begin position="31"/>
        <end position="134"/>
    </location>
</feature>
<accession>A0A1Q9GSZ7</accession>
<evidence type="ECO:0000256" key="3">
    <source>
        <dbReference type="ARBA" id="ARBA00022729"/>
    </source>
</evidence>
<dbReference type="SUPFAM" id="SSF49584">
    <property type="entry name" value="Periplasmic chaperone C-domain"/>
    <property type="match status" value="1"/>
</dbReference>
<dbReference type="GO" id="GO:0030288">
    <property type="term" value="C:outer membrane-bounded periplasmic space"/>
    <property type="evidence" value="ECO:0007669"/>
    <property type="project" value="InterPro"/>
</dbReference>
<dbReference type="GeneID" id="39465187"/>
<dbReference type="Gene3D" id="2.60.40.10">
    <property type="entry name" value="Immunoglobulins"/>
    <property type="match status" value="1"/>
</dbReference>
<dbReference type="InterPro" id="IPR008962">
    <property type="entry name" value="PapD-like_sf"/>
</dbReference>
<dbReference type="PANTHER" id="PTHR30251:SF3">
    <property type="entry name" value="FIMBRIAL CHAPARONE PROTEIN"/>
    <property type="match status" value="1"/>
</dbReference>
<keyword evidence="7" id="KW-0614">Plasmid</keyword>
<dbReference type="InterPro" id="IPR016147">
    <property type="entry name" value="Pili_assmbl_chaperone_N"/>
</dbReference>
<comment type="similarity">
    <text evidence="2">Belongs to the periplasmic pilus chaperone family.</text>
</comment>
<sequence>MKYFIFLIFIISKSSIVNAQFILDKFGTYIESGTNNNEIVITNTGNREILVFSKEDTDATKKISGQSLFYIHPSVIKLEPKESRTVNIILKNKKITTEVLGRLVFKEMVSTKNVSRKTVVNTSYNISVVGRPYDLVKEFKPWEYLVVRVANDKLILTNPSKYIIKMMSGISLYNGNNKLSTLKISNNYILPEQTISIPINHKLVTSIKIQPVSISSNILPPVIIKI</sequence>
<gene>
    <name evidence="7" type="ORF">IC627_22660</name>
</gene>
<evidence type="ECO:0000256" key="5">
    <source>
        <dbReference type="ARBA" id="ARBA00023186"/>
    </source>
</evidence>
<reference evidence="7 8" key="1">
    <citation type="submission" date="2020-09" db="EMBL/GenBank/DDBJ databases">
        <title>Complete, closed and curated genome sequences of Photobacterium damselae subsp. piscicida isolates from Australia indicate localised evolution and additional plasmid-borne pathogenicity mechanisms.</title>
        <authorList>
            <person name="Baseggio L."/>
            <person name="Silayeva O."/>
            <person name="Buller N."/>
            <person name="Landos M."/>
            <person name="Engelstaedter J."/>
            <person name="Barnes A.C."/>
        </authorList>
    </citation>
    <scope>NUCLEOTIDE SEQUENCE [LARGE SCALE GENOMIC DNA]</scope>
    <source>
        <strain evidence="7 8">AS-16-0540-1</strain>
        <plasmid evidence="7 8">pPHDP70</plasmid>
    </source>
</reference>
<keyword evidence="3" id="KW-0732">Signal</keyword>
<dbReference type="Proteomes" id="UP000516656">
    <property type="component" value="Plasmid pPHDP70"/>
</dbReference>
<dbReference type="AlphaFoldDB" id="A0A1Q9GSZ7"/>
<evidence type="ECO:0000256" key="4">
    <source>
        <dbReference type="ARBA" id="ARBA00022764"/>
    </source>
</evidence>
<evidence type="ECO:0000256" key="2">
    <source>
        <dbReference type="ARBA" id="ARBA00007399"/>
    </source>
</evidence>
<name>A0A1Q9GSZ7_PHODP</name>
<dbReference type="RefSeq" id="WP_044179462.1">
    <property type="nucleotide sequence ID" value="NZ_CP061864.1"/>
</dbReference>
<geneLocation type="plasmid" evidence="7 8">
    <name>pPHDP70</name>
</geneLocation>
<protein>
    <submittedName>
        <fullName evidence="7">Fimbria/pilus periplasmic chaperone</fullName>
    </submittedName>
</protein>
<proteinExistence type="inferred from homology"/>
<dbReference type="SUPFAM" id="SSF49354">
    <property type="entry name" value="PapD-like"/>
    <property type="match status" value="1"/>
</dbReference>
<evidence type="ECO:0000256" key="1">
    <source>
        <dbReference type="ARBA" id="ARBA00004418"/>
    </source>
</evidence>
<evidence type="ECO:0000313" key="8">
    <source>
        <dbReference type="Proteomes" id="UP000516656"/>
    </source>
</evidence>
<dbReference type="InterPro" id="IPR013783">
    <property type="entry name" value="Ig-like_fold"/>
</dbReference>
<evidence type="ECO:0000259" key="6">
    <source>
        <dbReference type="Pfam" id="PF00345"/>
    </source>
</evidence>